<evidence type="ECO:0000313" key="3">
    <source>
        <dbReference type="Proteomes" id="UP000448877"/>
    </source>
</evidence>
<feature type="domain" description="NADP-dependent oxidoreductase" evidence="1">
    <location>
        <begin position="6"/>
        <end position="273"/>
    </location>
</feature>
<gene>
    <name evidence="2" type="ORF">F2Y81_05730</name>
</gene>
<dbReference type="EMBL" id="VVYV01000006">
    <property type="protein sequence ID" value="KAA5421902.1"/>
    <property type="molecule type" value="Genomic_DNA"/>
</dbReference>
<reference evidence="2 3" key="1">
    <citation type="journal article" date="2019" name="Nat. Med.">
        <title>A library of human gut bacterial isolates paired with longitudinal multiomics data enables mechanistic microbiome research.</title>
        <authorList>
            <person name="Poyet M."/>
            <person name="Groussin M."/>
            <person name="Gibbons S.M."/>
            <person name="Avila-Pacheco J."/>
            <person name="Jiang X."/>
            <person name="Kearney S.M."/>
            <person name="Perrotta A.R."/>
            <person name="Berdy B."/>
            <person name="Zhao S."/>
            <person name="Lieberman T.D."/>
            <person name="Swanson P.K."/>
            <person name="Smith M."/>
            <person name="Roesemann S."/>
            <person name="Alexander J.E."/>
            <person name="Rich S.A."/>
            <person name="Livny J."/>
            <person name="Vlamakis H."/>
            <person name="Clish C."/>
            <person name="Bullock K."/>
            <person name="Deik A."/>
            <person name="Scott J."/>
            <person name="Pierce K.A."/>
            <person name="Xavier R.J."/>
            <person name="Alm E.J."/>
        </authorList>
    </citation>
    <scope>NUCLEOTIDE SEQUENCE [LARGE SCALE GENOMIC DNA]</scope>
    <source>
        <strain evidence="2 3">BIOML-A6</strain>
    </source>
</reference>
<name>A0A3D6AZW5_9BACE</name>
<protein>
    <submittedName>
        <fullName evidence="2">Aldo/keto reductase</fullName>
    </submittedName>
</protein>
<dbReference type="InterPro" id="IPR036812">
    <property type="entry name" value="NAD(P)_OxRdtase_dom_sf"/>
</dbReference>
<dbReference type="InterPro" id="IPR020471">
    <property type="entry name" value="AKR"/>
</dbReference>
<dbReference type="AlphaFoldDB" id="A0A3D6AZW5"/>
<accession>A0A3D6AZW5</accession>
<dbReference type="PRINTS" id="PR00069">
    <property type="entry name" value="ALDKETRDTASE"/>
</dbReference>
<dbReference type="PANTHER" id="PTHR42686">
    <property type="entry name" value="GH17980P-RELATED"/>
    <property type="match status" value="1"/>
</dbReference>
<organism evidence="2 3">
    <name type="scientific">Bacteroides cellulosilyticus</name>
    <dbReference type="NCBI Taxonomy" id="246787"/>
    <lineage>
        <taxon>Bacteria</taxon>
        <taxon>Pseudomonadati</taxon>
        <taxon>Bacteroidota</taxon>
        <taxon>Bacteroidia</taxon>
        <taxon>Bacteroidales</taxon>
        <taxon>Bacteroidaceae</taxon>
        <taxon>Bacteroides</taxon>
    </lineage>
</organism>
<evidence type="ECO:0000259" key="1">
    <source>
        <dbReference type="Pfam" id="PF00248"/>
    </source>
</evidence>
<dbReference type="GO" id="GO:0016491">
    <property type="term" value="F:oxidoreductase activity"/>
    <property type="evidence" value="ECO:0007669"/>
    <property type="project" value="InterPro"/>
</dbReference>
<comment type="caution">
    <text evidence="2">The sequence shown here is derived from an EMBL/GenBank/DDBJ whole genome shotgun (WGS) entry which is preliminary data.</text>
</comment>
<dbReference type="InterPro" id="IPR023210">
    <property type="entry name" value="NADP_OxRdtase_dom"/>
</dbReference>
<sequence>MMMNSKLILGTVQFGVNYGINNNAGQVTQTEVNRILEYAAENGIEKLDTSSAYGNSEEALGNSNLINCKKIAVISKYPRCSKSPRECLNDSLKKLGVNSLYGYLIHHFDFYQEKPDIWTEIEQLKSEGLIQNIGFSLYTPEQLEYLVNNKVKFDIIQLPYNMFDRQFESYFPKLKELGVEIHTRSVFLQGLFFKAFDAFPEKLMPMRKYVEKLQNYCKEQNINIANLAVAYSISKQAIDGVLMGVDNCNQLQSNIECANYNLSLEDIAFVDSIEVKEKELLNPVNWK</sequence>
<dbReference type="GO" id="GO:0005829">
    <property type="term" value="C:cytosol"/>
    <property type="evidence" value="ECO:0007669"/>
    <property type="project" value="TreeGrafter"/>
</dbReference>
<evidence type="ECO:0000313" key="2">
    <source>
        <dbReference type="EMBL" id="KAA5421902.1"/>
    </source>
</evidence>
<proteinExistence type="predicted"/>
<dbReference type="Pfam" id="PF00248">
    <property type="entry name" value="Aldo_ket_red"/>
    <property type="match status" value="1"/>
</dbReference>
<dbReference type="Proteomes" id="UP000448877">
    <property type="component" value="Unassembled WGS sequence"/>
</dbReference>
<dbReference type="CDD" id="cd19097">
    <property type="entry name" value="AKR_unchar"/>
    <property type="match status" value="1"/>
</dbReference>
<dbReference type="Gene3D" id="3.20.20.100">
    <property type="entry name" value="NADP-dependent oxidoreductase domain"/>
    <property type="match status" value="1"/>
</dbReference>
<dbReference type="SUPFAM" id="SSF51430">
    <property type="entry name" value="NAD(P)-linked oxidoreductase"/>
    <property type="match status" value="1"/>
</dbReference>
<dbReference type="PANTHER" id="PTHR42686:SF1">
    <property type="entry name" value="GH17980P-RELATED"/>
    <property type="match status" value="1"/>
</dbReference>